<dbReference type="PANTHER" id="PTHR13318">
    <property type="entry name" value="PARTNER OF PAIRED, ISOFORM B-RELATED"/>
    <property type="match status" value="1"/>
</dbReference>
<evidence type="ECO:0000256" key="1">
    <source>
        <dbReference type="SAM" id="MobiDB-lite"/>
    </source>
</evidence>
<organism evidence="2 3">
    <name type="scientific">Paludisphaera borealis</name>
    <dbReference type="NCBI Taxonomy" id="1387353"/>
    <lineage>
        <taxon>Bacteria</taxon>
        <taxon>Pseudomonadati</taxon>
        <taxon>Planctomycetota</taxon>
        <taxon>Planctomycetia</taxon>
        <taxon>Isosphaerales</taxon>
        <taxon>Isosphaeraceae</taxon>
        <taxon>Paludisphaera</taxon>
    </lineage>
</organism>
<dbReference type="Pfam" id="PF13516">
    <property type="entry name" value="LRR_6"/>
    <property type="match status" value="2"/>
</dbReference>
<dbReference type="Gene3D" id="3.80.10.10">
    <property type="entry name" value="Ribonuclease Inhibitor"/>
    <property type="match status" value="3"/>
</dbReference>
<dbReference type="InterPro" id="IPR032675">
    <property type="entry name" value="LRR_dom_sf"/>
</dbReference>
<name>A0A1U7CIT1_9BACT</name>
<dbReference type="AlphaFoldDB" id="A0A1U7CIT1"/>
<dbReference type="GO" id="GO:0031146">
    <property type="term" value="P:SCF-dependent proteasomal ubiquitin-dependent protein catabolic process"/>
    <property type="evidence" value="ECO:0007669"/>
    <property type="project" value="TreeGrafter"/>
</dbReference>
<sequence length="401" mass="44109">MNDLEPQMASHTPETDAHRRFIPGLRARATMILTRRRSWRRLIPRLSVRKTMILVLVVGGGVGWHLRSVRIQREAVEALSRAGASVEYDWIWGDHEPFSYGERRPKQPPTWWSETIDGLKPFLESLGTDHFKRVVAVYSTHGPRKVDDALMAQVARLNGLKRIWIKGGVAVTNAGLAELEGLTSLKQLELQDMGPSVTDAGIAHLKGLVDIQWLALQFPGITGAGLDALQGMTRLEVLDLDGSGVEELTPIGRLKALTALRLHSTSIDDAGLAPVAGLGRLRCLDLGGTKVTDAGLVHLQGVTSLFWLILDETRVTDAGMASLEGLSKLEILYLNHTEVGDEGVRRLAGLASLKSLRVGKTRITDAGMRAAWGPDTYYLDHKSQPSNPNTSLLEYHRRPTR</sequence>
<dbReference type="KEGG" id="pbor:BSF38_00249"/>
<accession>A0A1U7CIT1</accession>
<protein>
    <submittedName>
        <fullName evidence="2">Internalin-A</fullName>
    </submittedName>
</protein>
<dbReference type="GO" id="GO:0019005">
    <property type="term" value="C:SCF ubiquitin ligase complex"/>
    <property type="evidence" value="ECO:0007669"/>
    <property type="project" value="TreeGrafter"/>
</dbReference>
<proteinExistence type="predicted"/>
<evidence type="ECO:0000313" key="3">
    <source>
        <dbReference type="Proteomes" id="UP000186309"/>
    </source>
</evidence>
<dbReference type="PANTHER" id="PTHR13318:SF190">
    <property type="entry name" value="PARTNER OF PAIRED, ISOFORM B"/>
    <property type="match status" value="1"/>
</dbReference>
<evidence type="ECO:0000313" key="2">
    <source>
        <dbReference type="EMBL" id="APW58842.1"/>
    </source>
</evidence>
<gene>
    <name evidence="2" type="primary">inlA_1</name>
    <name evidence="2" type="ORF">BSF38_00249</name>
</gene>
<feature type="region of interest" description="Disordered" evidence="1">
    <location>
        <begin position="380"/>
        <end position="401"/>
    </location>
</feature>
<dbReference type="Proteomes" id="UP000186309">
    <property type="component" value="Chromosome"/>
</dbReference>
<keyword evidence="3" id="KW-1185">Reference proteome</keyword>
<dbReference type="SUPFAM" id="SSF52047">
    <property type="entry name" value="RNI-like"/>
    <property type="match status" value="1"/>
</dbReference>
<dbReference type="SMART" id="SM00368">
    <property type="entry name" value="LRR_RI"/>
    <property type="match status" value="2"/>
</dbReference>
<dbReference type="InterPro" id="IPR001611">
    <property type="entry name" value="Leu-rich_rpt"/>
</dbReference>
<dbReference type="EMBL" id="CP019082">
    <property type="protein sequence ID" value="APW58842.1"/>
    <property type="molecule type" value="Genomic_DNA"/>
</dbReference>
<dbReference type="OrthoDB" id="232968at2"/>
<dbReference type="STRING" id="1387353.BSF38_00249"/>
<reference evidence="3" key="1">
    <citation type="submission" date="2016-12" db="EMBL/GenBank/DDBJ databases">
        <title>Comparative genomics of four Isosphaeraceae planctomycetes: a common pool of plasmids and glycoside hydrolase genes.</title>
        <authorList>
            <person name="Ivanova A."/>
        </authorList>
    </citation>
    <scope>NUCLEOTIDE SEQUENCE [LARGE SCALE GENOMIC DNA]</scope>
    <source>
        <strain evidence="3">PX4</strain>
    </source>
</reference>